<comment type="subcellular location">
    <subcellularLocation>
        <location evidence="1">Cell membrane</location>
        <topology evidence="1">Multi-pass membrane protein</topology>
    </subcellularLocation>
</comment>
<feature type="compositionally biased region" description="Polar residues" evidence="8">
    <location>
        <begin position="897"/>
        <end position="924"/>
    </location>
</feature>
<feature type="transmembrane region" description="Helical" evidence="9">
    <location>
        <begin position="826"/>
        <end position="847"/>
    </location>
</feature>
<feature type="compositionally biased region" description="Basic and acidic residues" evidence="8">
    <location>
        <begin position="863"/>
        <end position="875"/>
    </location>
</feature>
<evidence type="ECO:0000256" key="5">
    <source>
        <dbReference type="ARBA" id="ARBA00022989"/>
    </source>
</evidence>
<feature type="region of interest" description="Disordered" evidence="8">
    <location>
        <begin position="858"/>
        <end position="924"/>
    </location>
</feature>
<feature type="compositionally biased region" description="Basic and acidic residues" evidence="8">
    <location>
        <begin position="493"/>
        <end position="530"/>
    </location>
</feature>
<dbReference type="Gene3D" id="1.20.1250.20">
    <property type="entry name" value="MFS general substrate transporter like domains"/>
    <property type="match status" value="2"/>
</dbReference>
<feature type="compositionally biased region" description="Basic and acidic residues" evidence="8">
    <location>
        <begin position="460"/>
        <end position="477"/>
    </location>
</feature>
<feature type="compositionally biased region" description="Low complexity" evidence="8">
    <location>
        <begin position="383"/>
        <end position="399"/>
    </location>
</feature>
<dbReference type="PROSITE" id="PS51465">
    <property type="entry name" value="KAZAL_2"/>
    <property type="match status" value="1"/>
</dbReference>
<evidence type="ECO:0000256" key="3">
    <source>
        <dbReference type="ARBA" id="ARBA00022475"/>
    </source>
</evidence>
<dbReference type="Proteomes" id="UP001209878">
    <property type="component" value="Unassembled WGS sequence"/>
</dbReference>
<feature type="compositionally biased region" description="Polar residues" evidence="8">
    <location>
        <begin position="1"/>
        <end position="12"/>
    </location>
</feature>
<dbReference type="SUPFAM" id="SSF103473">
    <property type="entry name" value="MFS general substrate transporter"/>
    <property type="match status" value="1"/>
</dbReference>
<reference evidence="11" key="1">
    <citation type="journal article" date="2023" name="Mol. Biol. Evol.">
        <title>Third-Generation Sequencing Reveals the Adaptive Role of the Epigenome in Three Deep-Sea Polychaetes.</title>
        <authorList>
            <person name="Perez M."/>
            <person name="Aroh O."/>
            <person name="Sun Y."/>
            <person name="Lan Y."/>
            <person name="Juniper S.K."/>
            <person name="Young C.R."/>
            <person name="Angers B."/>
            <person name="Qian P.Y."/>
        </authorList>
    </citation>
    <scope>NUCLEOTIDE SEQUENCE</scope>
    <source>
        <strain evidence="11">R07B-5</strain>
    </source>
</reference>
<gene>
    <name evidence="11" type="ORF">NP493_243g02030</name>
</gene>
<keyword evidence="3" id="KW-1003">Cell membrane</keyword>
<evidence type="ECO:0000256" key="8">
    <source>
        <dbReference type="SAM" id="MobiDB-lite"/>
    </source>
</evidence>
<feature type="transmembrane region" description="Helical" evidence="9">
    <location>
        <begin position="552"/>
        <end position="575"/>
    </location>
</feature>
<dbReference type="Pfam" id="PF03137">
    <property type="entry name" value="OATP"/>
    <property type="match status" value="2"/>
</dbReference>
<feature type="transmembrane region" description="Helical" evidence="9">
    <location>
        <begin position="158"/>
        <end position="181"/>
    </location>
</feature>
<evidence type="ECO:0000313" key="11">
    <source>
        <dbReference type="EMBL" id="KAK2185193.1"/>
    </source>
</evidence>
<feature type="transmembrane region" description="Helical" evidence="9">
    <location>
        <begin position="91"/>
        <end position="108"/>
    </location>
</feature>
<keyword evidence="12" id="KW-1185">Reference proteome</keyword>
<dbReference type="InterPro" id="IPR004156">
    <property type="entry name" value="OATP"/>
</dbReference>
<feature type="transmembrane region" description="Helical" evidence="9">
    <location>
        <begin position="129"/>
        <end position="152"/>
    </location>
</feature>
<evidence type="ECO:0000256" key="4">
    <source>
        <dbReference type="ARBA" id="ARBA00022692"/>
    </source>
</evidence>
<comment type="caution">
    <text evidence="11">The sequence shown here is derived from an EMBL/GenBank/DDBJ whole genome shotgun (WGS) entry which is preliminary data.</text>
</comment>
<feature type="transmembrane region" description="Helical" evidence="9">
    <location>
        <begin position="595"/>
        <end position="618"/>
    </location>
</feature>
<evidence type="ECO:0000256" key="6">
    <source>
        <dbReference type="ARBA" id="ARBA00023136"/>
    </source>
</evidence>
<feature type="transmembrane region" description="Helical" evidence="9">
    <location>
        <begin position="630"/>
        <end position="650"/>
    </location>
</feature>
<evidence type="ECO:0000256" key="7">
    <source>
        <dbReference type="ARBA" id="ARBA00023157"/>
    </source>
</evidence>
<evidence type="ECO:0000256" key="9">
    <source>
        <dbReference type="SAM" id="Phobius"/>
    </source>
</evidence>
<comment type="similarity">
    <text evidence="2">Belongs to the organo anion transporter (TC 2.A.60) family.</text>
</comment>
<feature type="region of interest" description="Disordered" evidence="8">
    <location>
        <begin position="338"/>
        <end position="530"/>
    </location>
</feature>
<dbReference type="PANTHER" id="PTHR11388">
    <property type="entry name" value="ORGANIC ANION TRANSPORTER"/>
    <property type="match status" value="1"/>
</dbReference>
<sequence>MADESQSQTPEGNPSAIDATAVAIDETEPDATRTEEAADDKTPAAVGKNKTGPTTGDNDSEIKKDGGSLTLSPQADVEREFSLFGRTSSNLRLFVAVLAVTILLRSIVQQYIVAVSRQLQRRYYIEENSLNFAFGVEKIAIVGTLLFIGYYGNASHKPFATFCGAILCAAGTLVCAIPYFISGPLEQEKDLEESLAYAAAGLCKAGYGADSVNKAQCARLPDSLVVNGSFSLLCTGQFLMGLGTALLATLGLMYVEEVADRQDTPLYYGDSGAAVWSPGAWWLALPLLSVGLLLPSPIFFLFPRWLREPRWLVRRRERRRRLEEKREARRQELLKAEKERRRRHRRRKKRELERRKRAAEAAQGNGEVSSAVDGIVTPSGQNGTSTSGGDTDVVSSSVDETLIVSSSSAELRSSPDNDQHNATDGPVAAESKTPGNDDDNSGEPDDVKSSDEEGEPATTTEREAAQSERTNTDEKPSTAKHNGVTSSVDEEQVDKQPRDTDGVDVEVSRTKDIGDGESATETKEADVSKADQRNRKRYALGRKLQDLPRNMLFLAKQPIFAITLCGTILWAYFPAGYHAVLPQYLHSQFQQSEQAAHTTAGVCVGLASSLGVVLSAVATHRWSLRVVRQMALALAAMTVCTVVLFILFAFGCDDVKQVIGTRSEESYFSPICTDSCSCAQSQYDPVCSVDHQMFPSPCLAGCNMVNATPTLNYSGCACVADGPAAVSANWCQTCGTLVPYVLFLFLTVTAHAFVPLPVLLVFLRKVPEKLRSLSLGLSTWLVYLIAYSPGYTAYFSIGEEACRLHKKSCYEDEHCWRHDNRRHRVMLHGITVALQVAAMFCFAGSWYRLRLSTKPTAASGAAKRIDTEQPEDMHLENGPTQTADKIQANGDNETRAEQNTTVQGESNLAFSDDQCQSHTSDTKV</sequence>
<dbReference type="InterPro" id="IPR002350">
    <property type="entry name" value="Kazal_dom"/>
</dbReference>
<keyword evidence="4 9" id="KW-0812">Transmembrane</keyword>
<dbReference type="GO" id="GO:0015347">
    <property type="term" value="F:sodium-independent organic anion transmembrane transporter activity"/>
    <property type="evidence" value="ECO:0007669"/>
    <property type="project" value="TreeGrafter"/>
</dbReference>
<keyword evidence="6 9" id="KW-0472">Membrane</keyword>
<feature type="compositionally biased region" description="Polar residues" evidence="8">
    <location>
        <begin position="403"/>
        <end position="412"/>
    </location>
</feature>
<name>A0AAD9UDB2_RIDPI</name>
<dbReference type="GO" id="GO:0016323">
    <property type="term" value="C:basolateral plasma membrane"/>
    <property type="evidence" value="ECO:0007669"/>
    <property type="project" value="TreeGrafter"/>
</dbReference>
<accession>A0AAD9UDB2</accession>
<feature type="compositionally biased region" description="Basic and acidic residues" evidence="8">
    <location>
        <begin position="30"/>
        <end position="42"/>
    </location>
</feature>
<feature type="transmembrane region" description="Helical" evidence="9">
    <location>
        <begin position="737"/>
        <end position="763"/>
    </location>
</feature>
<keyword evidence="5 9" id="KW-1133">Transmembrane helix</keyword>
<evidence type="ECO:0000256" key="1">
    <source>
        <dbReference type="ARBA" id="ARBA00004651"/>
    </source>
</evidence>
<feature type="region of interest" description="Disordered" evidence="8">
    <location>
        <begin position="1"/>
        <end position="70"/>
    </location>
</feature>
<evidence type="ECO:0000259" key="10">
    <source>
        <dbReference type="PROSITE" id="PS51465"/>
    </source>
</evidence>
<dbReference type="InterPro" id="IPR036058">
    <property type="entry name" value="Kazal_dom_sf"/>
</dbReference>
<feature type="transmembrane region" description="Helical" evidence="9">
    <location>
        <begin position="775"/>
        <end position="797"/>
    </location>
</feature>
<evidence type="ECO:0000313" key="12">
    <source>
        <dbReference type="Proteomes" id="UP001209878"/>
    </source>
</evidence>
<feature type="transmembrane region" description="Helical" evidence="9">
    <location>
        <begin position="280"/>
        <end position="306"/>
    </location>
</feature>
<feature type="domain" description="Kazal-like" evidence="10">
    <location>
        <begin position="666"/>
        <end position="717"/>
    </location>
</feature>
<dbReference type="EMBL" id="JAODUO010000242">
    <property type="protein sequence ID" value="KAK2185193.1"/>
    <property type="molecule type" value="Genomic_DNA"/>
</dbReference>
<dbReference type="GO" id="GO:0043252">
    <property type="term" value="P:sodium-independent organic anion transport"/>
    <property type="evidence" value="ECO:0007669"/>
    <property type="project" value="TreeGrafter"/>
</dbReference>
<organism evidence="11 12">
    <name type="scientific">Ridgeia piscesae</name>
    <name type="common">Tubeworm</name>
    <dbReference type="NCBI Taxonomy" id="27915"/>
    <lineage>
        <taxon>Eukaryota</taxon>
        <taxon>Metazoa</taxon>
        <taxon>Spiralia</taxon>
        <taxon>Lophotrochozoa</taxon>
        <taxon>Annelida</taxon>
        <taxon>Polychaeta</taxon>
        <taxon>Sedentaria</taxon>
        <taxon>Canalipalpata</taxon>
        <taxon>Sabellida</taxon>
        <taxon>Siboglinidae</taxon>
        <taxon>Ridgeia</taxon>
    </lineage>
</organism>
<dbReference type="AlphaFoldDB" id="A0AAD9UDB2"/>
<dbReference type="InterPro" id="IPR036259">
    <property type="entry name" value="MFS_trans_sf"/>
</dbReference>
<protein>
    <recommendedName>
        <fullName evidence="10">Kazal-like domain-containing protein</fullName>
    </recommendedName>
</protein>
<dbReference type="SUPFAM" id="SSF100895">
    <property type="entry name" value="Kazal-type serine protease inhibitors"/>
    <property type="match status" value="1"/>
</dbReference>
<feature type="compositionally biased region" description="Basic residues" evidence="8">
    <location>
        <begin position="340"/>
        <end position="349"/>
    </location>
</feature>
<keyword evidence="7" id="KW-1015">Disulfide bond</keyword>
<proteinExistence type="inferred from homology"/>
<dbReference type="PANTHER" id="PTHR11388:SF142">
    <property type="entry name" value="SOLUTE CARRIER ORGANIC ANION TRANSPORTER FAMILY MEMBER 5A1"/>
    <property type="match status" value="1"/>
</dbReference>
<evidence type="ECO:0000256" key="2">
    <source>
        <dbReference type="ARBA" id="ARBA00009657"/>
    </source>
</evidence>